<evidence type="ECO:0000256" key="10">
    <source>
        <dbReference type="PIRSR" id="PIRSR000185-3"/>
    </source>
</evidence>
<keyword evidence="3 7" id="KW-0560">Oxidoreductase</keyword>
<dbReference type="PANTHER" id="PTHR11606:SF13">
    <property type="entry name" value="GLUTAMATE DEHYDROGENASE 1, MITOCHONDRIAL"/>
    <property type="match status" value="1"/>
</dbReference>
<evidence type="ECO:0000256" key="11">
    <source>
        <dbReference type="RuleBase" id="RU004417"/>
    </source>
</evidence>
<evidence type="ECO:0000256" key="7">
    <source>
        <dbReference type="PIRNR" id="PIRNR000185"/>
    </source>
</evidence>
<comment type="caution">
    <text evidence="13">The sequence shown here is derived from an EMBL/GenBank/DDBJ whole genome shotgun (WGS) entry which is preliminary data.</text>
</comment>
<evidence type="ECO:0000256" key="2">
    <source>
        <dbReference type="ARBA" id="ARBA00006382"/>
    </source>
</evidence>
<dbReference type="Pfam" id="PF00208">
    <property type="entry name" value="ELFV_dehydrog"/>
    <property type="match status" value="1"/>
</dbReference>
<evidence type="ECO:0000256" key="1">
    <source>
        <dbReference type="ARBA" id="ARBA00004173"/>
    </source>
</evidence>
<comment type="subcellular location">
    <subcellularLocation>
        <location evidence="1">Mitochondrion</location>
    </subcellularLocation>
</comment>
<proteinExistence type="inferred from homology"/>
<dbReference type="PIRSF" id="PIRSF000185">
    <property type="entry name" value="Glu_DH"/>
    <property type="match status" value="1"/>
</dbReference>
<evidence type="ECO:0000256" key="9">
    <source>
        <dbReference type="PIRSR" id="PIRSR000185-2"/>
    </source>
</evidence>
<dbReference type="Gene3D" id="3.40.50.720">
    <property type="entry name" value="NAD(P)-binding Rossmann-like Domain"/>
    <property type="match status" value="1"/>
</dbReference>
<dbReference type="GO" id="GO:0006538">
    <property type="term" value="P:L-glutamate catabolic process"/>
    <property type="evidence" value="ECO:0007669"/>
    <property type="project" value="TreeGrafter"/>
</dbReference>
<dbReference type="InterPro" id="IPR006096">
    <property type="entry name" value="Glu/Leu/Phe/Val/Trp_DH_C"/>
</dbReference>
<name>A0A0C2IXT7_THEKT</name>
<dbReference type="OrthoDB" id="6718861at2759"/>
<dbReference type="InterPro" id="IPR036291">
    <property type="entry name" value="NAD(P)-bd_dom_sf"/>
</dbReference>
<dbReference type="OMA" id="WMTYKTA"/>
<gene>
    <name evidence="13" type="ORF">RF11_01638</name>
</gene>
<dbReference type="GO" id="GO:0005739">
    <property type="term" value="C:mitochondrion"/>
    <property type="evidence" value="ECO:0007669"/>
    <property type="project" value="UniProtKB-SubCell"/>
</dbReference>
<dbReference type="Gene3D" id="3.40.50.10860">
    <property type="entry name" value="Leucine Dehydrogenase, chain A, domain 1"/>
    <property type="match status" value="1"/>
</dbReference>
<keyword evidence="14" id="KW-1185">Reference proteome</keyword>
<dbReference type="GO" id="GO:0000166">
    <property type="term" value="F:nucleotide binding"/>
    <property type="evidence" value="ECO:0007669"/>
    <property type="project" value="UniProtKB-KW"/>
</dbReference>
<dbReference type="Proteomes" id="UP000031668">
    <property type="component" value="Unassembled WGS sequence"/>
</dbReference>
<keyword evidence="4" id="KW-0496">Mitochondrion</keyword>
<evidence type="ECO:0000259" key="12">
    <source>
        <dbReference type="SMART" id="SM00839"/>
    </source>
</evidence>
<organism evidence="13 14">
    <name type="scientific">Thelohanellus kitauei</name>
    <name type="common">Myxosporean</name>
    <dbReference type="NCBI Taxonomy" id="669202"/>
    <lineage>
        <taxon>Eukaryota</taxon>
        <taxon>Metazoa</taxon>
        <taxon>Cnidaria</taxon>
        <taxon>Myxozoa</taxon>
        <taxon>Myxosporea</taxon>
        <taxon>Bivalvulida</taxon>
        <taxon>Platysporina</taxon>
        <taxon>Myxobolidae</taxon>
        <taxon>Thelohanellus</taxon>
    </lineage>
</organism>
<feature type="binding site" evidence="9">
    <location>
        <position position="212"/>
    </location>
    <ligand>
        <name>NAD(+)</name>
        <dbReference type="ChEBI" id="CHEBI:57540"/>
    </ligand>
</feature>
<dbReference type="PRINTS" id="PR00082">
    <property type="entry name" value="GLFDHDRGNASE"/>
</dbReference>
<comment type="catalytic activity">
    <reaction evidence="6">
        <text>L-glutamate + NADP(+) + H2O = 2-oxoglutarate + NH4(+) + NADPH + H(+)</text>
        <dbReference type="Rhea" id="RHEA:11612"/>
        <dbReference type="ChEBI" id="CHEBI:15377"/>
        <dbReference type="ChEBI" id="CHEBI:15378"/>
        <dbReference type="ChEBI" id="CHEBI:16810"/>
        <dbReference type="ChEBI" id="CHEBI:28938"/>
        <dbReference type="ChEBI" id="CHEBI:29985"/>
        <dbReference type="ChEBI" id="CHEBI:57783"/>
        <dbReference type="ChEBI" id="CHEBI:58349"/>
        <dbReference type="EC" id="1.4.1.3"/>
    </reaction>
</comment>
<dbReference type="GO" id="GO:0004352">
    <property type="term" value="F:glutamate dehydrogenase (NAD+) activity"/>
    <property type="evidence" value="ECO:0007669"/>
    <property type="project" value="TreeGrafter"/>
</dbReference>
<feature type="binding site" evidence="9">
    <location>
        <position position="87"/>
    </location>
    <ligand>
        <name>substrate</name>
    </ligand>
</feature>
<comment type="catalytic activity">
    <reaction evidence="5">
        <text>L-glutamate + NAD(+) + H2O = 2-oxoglutarate + NH4(+) + NADH + H(+)</text>
        <dbReference type="Rhea" id="RHEA:15133"/>
        <dbReference type="ChEBI" id="CHEBI:15377"/>
        <dbReference type="ChEBI" id="CHEBI:15378"/>
        <dbReference type="ChEBI" id="CHEBI:16810"/>
        <dbReference type="ChEBI" id="CHEBI:28938"/>
        <dbReference type="ChEBI" id="CHEBI:29985"/>
        <dbReference type="ChEBI" id="CHEBI:57540"/>
        <dbReference type="ChEBI" id="CHEBI:57945"/>
        <dbReference type="EC" id="1.4.1.3"/>
    </reaction>
</comment>
<evidence type="ECO:0000256" key="4">
    <source>
        <dbReference type="ARBA" id="ARBA00023128"/>
    </source>
</evidence>
<dbReference type="SUPFAM" id="SSF53223">
    <property type="entry name" value="Aminoacid dehydrogenase-like, N-terminal domain"/>
    <property type="match status" value="1"/>
</dbReference>
<evidence type="ECO:0000256" key="8">
    <source>
        <dbReference type="PIRSR" id="PIRSR000185-1"/>
    </source>
</evidence>
<dbReference type="InterPro" id="IPR006095">
    <property type="entry name" value="Glu/Leu/Phe/Val/Trp_DH"/>
</dbReference>
<dbReference type="CDD" id="cd01076">
    <property type="entry name" value="NAD_bind_1_Glu_DH"/>
    <property type="match status" value="1"/>
</dbReference>
<comment type="similarity">
    <text evidence="2 7 11">Belongs to the Glu/Leu/Phe/Val dehydrogenases family.</text>
</comment>
<dbReference type="InterPro" id="IPR033524">
    <property type="entry name" value="Glu/Leu/Phe/Val_DH_AS"/>
</dbReference>
<dbReference type="EMBL" id="JWZT01002159">
    <property type="protein sequence ID" value="KII70184.1"/>
    <property type="molecule type" value="Genomic_DNA"/>
</dbReference>
<evidence type="ECO:0000256" key="6">
    <source>
        <dbReference type="ARBA" id="ARBA00048577"/>
    </source>
</evidence>
<evidence type="ECO:0000313" key="14">
    <source>
        <dbReference type="Proteomes" id="UP000031668"/>
    </source>
</evidence>
<dbReference type="InterPro" id="IPR014362">
    <property type="entry name" value="Glu_DH"/>
</dbReference>
<reference evidence="13 14" key="1">
    <citation type="journal article" date="2014" name="Genome Biol. Evol.">
        <title>The genome of the myxosporean Thelohanellus kitauei shows adaptations to nutrient acquisition within its fish host.</title>
        <authorList>
            <person name="Yang Y."/>
            <person name="Xiong J."/>
            <person name="Zhou Z."/>
            <person name="Huo F."/>
            <person name="Miao W."/>
            <person name="Ran C."/>
            <person name="Liu Y."/>
            <person name="Zhang J."/>
            <person name="Feng J."/>
            <person name="Wang M."/>
            <person name="Wang M."/>
            <person name="Wang L."/>
            <person name="Yao B."/>
        </authorList>
    </citation>
    <scope>NUCLEOTIDE SEQUENCE [LARGE SCALE GENOMIC DNA]</scope>
    <source>
        <strain evidence="13">Wuqing</strain>
    </source>
</reference>
<evidence type="ECO:0000256" key="5">
    <source>
        <dbReference type="ARBA" id="ARBA00047867"/>
    </source>
</evidence>
<feature type="active site" description="Proton donor" evidence="8">
    <location>
        <position position="123"/>
    </location>
</feature>
<feature type="domain" description="Glutamate/phenylalanine/leucine/valine/L-tryptophan dehydrogenase C-terminal" evidence="12">
    <location>
        <begin position="205"/>
        <end position="492"/>
    </location>
</feature>
<keyword evidence="9" id="KW-0547">Nucleotide-binding</keyword>
<dbReference type="AlphaFoldDB" id="A0A0C2IXT7"/>
<feature type="site" description="Important for catalysis" evidence="10">
    <location>
        <position position="165"/>
    </location>
</feature>
<evidence type="ECO:0000313" key="13">
    <source>
        <dbReference type="EMBL" id="KII70184.1"/>
    </source>
</evidence>
<dbReference type="SUPFAM" id="SSF51735">
    <property type="entry name" value="NAD(P)-binding Rossmann-fold domains"/>
    <property type="match status" value="1"/>
</dbReference>
<dbReference type="SMART" id="SM00839">
    <property type="entry name" value="ELFV_dehydrog"/>
    <property type="match status" value="1"/>
</dbReference>
<evidence type="ECO:0000256" key="3">
    <source>
        <dbReference type="ARBA" id="ARBA00023002"/>
    </source>
</evidence>
<dbReference type="InterPro" id="IPR033922">
    <property type="entry name" value="NAD_bind_Glu_DH"/>
</dbReference>
<dbReference type="FunFam" id="3.40.50.720:FF:000100">
    <property type="entry name" value="Glutamate dehydrogenase 1, mitochondrial"/>
    <property type="match status" value="1"/>
</dbReference>
<dbReference type="PANTHER" id="PTHR11606">
    <property type="entry name" value="GLUTAMATE DEHYDROGENASE"/>
    <property type="match status" value="1"/>
</dbReference>
<sequence length="495" mass="54897">MNFLTMINEFVDHALRKSKDCLLNMHPGGLAGTPVDQEKKFIEGVMNFIKPCHATLTINFPIIRDDGTIETITAYRSQHSMHCQPTKGGIRFSPHVTQQETEALATLMSLKCAIGNVPFGGAKGGVKIDPKKYTTRELENICRRLTMEWSNKNFIGPAVDVPAPDIGTSAREMGWICDTFKFIHGHHNINALGCVTGKPLTHGGIMGRVSATGHGVYIGIEYFIQHPTVQKRFGLKPSLQGLTFVLQGFGNVGEHTANYLVDAGAKCVGIIEYNCSIYSPNGIDVKDLSAYKSKNNGIKGYPGAQETEENLMFLDVDILIPAALEMQITHENVDRIQAKIIAEGANGPITPEAHRVLIGKNKLVIPDIYLNMGGVVVSYFEWLKNINHVSYGKMTWKYEETRNFAILDSVESSLIELLKDPKIRIRPTEEFMRKIKGVSELDIVTSGLVYTMQKAGHEIISHEEEYRLSGDFRTAAYALALKKIVMFYSNGGITM</sequence>
<feature type="binding site" evidence="9">
    <location>
        <position position="251"/>
    </location>
    <ligand>
        <name>NAD(+)</name>
        <dbReference type="ChEBI" id="CHEBI:57540"/>
    </ligand>
</feature>
<dbReference type="InterPro" id="IPR006097">
    <property type="entry name" value="Glu/Leu/Phe/Val/Trp_DH_dimer"/>
</dbReference>
<feature type="binding site" evidence="9">
    <location>
        <position position="378"/>
    </location>
    <ligand>
        <name>substrate</name>
    </ligand>
</feature>
<dbReference type="InterPro" id="IPR046346">
    <property type="entry name" value="Aminoacid_DH-like_N_sf"/>
</dbReference>
<dbReference type="Pfam" id="PF02812">
    <property type="entry name" value="ELFV_dehydrog_N"/>
    <property type="match status" value="1"/>
</dbReference>
<feature type="binding site" evidence="9">
    <location>
        <position position="111"/>
    </location>
    <ligand>
        <name>substrate</name>
    </ligand>
</feature>
<protein>
    <recommendedName>
        <fullName evidence="7">Glutamate dehydrogenase</fullName>
    </recommendedName>
</protein>
<dbReference type="PROSITE" id="PS00074">
    <property type="entry name" value="GLFV_DEHYDROGENASE"/>
    <property type="match status" value="1"/>
</dbReference>
<accession>A0A0C2IXT7</accession>
<keyword evidence="9" id="KW-0520">NAD</keyword>